<keyword evidence="1" id="KW-0808">Transferase</keyword>
<evidence type="ECO:0000313" key="5">
    <source>
        <dbReference type="EMBL" id="SVA80524.1"/>
    </source>
</evidence>
<protein>
    <recommendedName>
        <fullName evidence="6">2-phospho-L-lactate guanylyltransferase</fullName>
    </recommendedName>
</protein>
<dbReference type="InterPro" id="IPR002835">
    <property type="entry name" value="CofC"/>
</dbReference>
<evidence type="ECO:0008006" key="6">
    <source>
        <dbReference type="Google" id="ProtNLM"/>
    </source>
</evidence>
<name>A0A381YU88_9ZZZZ</name>
<reference evidence="5" key="1">
    <citation type="submission" date="2018-05" db="EMBL/GenBank/DDBJ databases">
        <authorList>
            <person name="Lanie J.A."/>
            <person name="Ng W.-L."/>
            <person name="Kazmierczak K.M."/>
            <person name="Andrzejewski T.M."/>
            <person name="Davidsen T.M."/>
            <person name="Wayne K.J."/>
            <person name="Tettelin H."/>
            <person name="Glass J.I."/>
            <person name="Rusch D."/>
            <person name="Podicherti R."/>
            <person name="Tsui H.-C.T."/>
            <person name="Winkler M.E."/>
        </authorList>
    </citation>
    <scope>NUCLEOTIDE SEQUENCE</scope>
</reference>
<organism evidence="5">
    <name type="scientific">marine metagenome</name>
    <dbReference type="NCBI Taxonomy" id="408172"/>
    <lineage>
        <taxon>unclassified sequences</taxon>
        <taxon>metagenomes</taxon>
        <taxon>ecological metagenomes</taxon>
    </lineage>
</organism>
<dbReference type="GO" id="GO:0043814">
    <property type="term" value="F:phospholactate guanylyltransferase activity"/>
    <property type="evidence" value="ECO:0007669"/>
    <property type="project" value="InterPro"/>
</dbReference>
<sequence length="234" mass="25348">MSDRLPWAVVPLKSAQHANSRLSSVLTSTERQCLFEAMLLDVLSALGDTTQLGGILAVTDCPVARRHFRRVGARLLNDPDEAGLNAAVAQAAYVLEQQGVESFLTVPGDTPAVTAVEIDRVASSINESRGLVLVPARDGRGTNCLAMSLPLKVPPLFGPDSVEAHITAARRQNIKAQLLSLPGFGFDVDTPDDLLRVNEFSQASKTNMYLEGIRLDRRRIGLETGIRSEFAVMR</sequence>
<keyword evidence="4" id="KW-0342">GTP-binding</keyword>
<dbReference type="InterPro" id="IPR029044">
    <property type="entry name" value="Nucleotide-diphossugar_trans"/>
</dbReference>
<keyword evidence="2" id="KW-0548">Nucleotidyltransferase</keyword>
<evidence type="ECO:0000256" key="3">
    <source>
        <dbReference type="ARBA" id="ARBA00022741"/>
    </source>
</evidence>
<dbReference type="SUPFAM" id="SSF53448">
    <property type="entry name" value="Nucleotide-diphospho-sugar transferases"/>
    <property type="match status" value="1"/>
</dbReference>
<dbReference type="AlphaFoldDB" id="A0A381YU88"/>
<proteinExistence type="inferred from homology"/>
<evidence type="ECO:0000256" key="4">
    <source>
        <dbReference type="ARBA" id="ARBA00023134"/>
    </source>
</evidence>
<dbReference type="NCBIfam" id="TIGR03552">
    <property type="entry name" value="F420_cofC"/>
    <property type="match status" value="1"/>
</dbReference>
<evidence type="ECO:0000256" key="1">
    <source>
        <dbReference type="ARBA" id="ARBA00022679"/>
    </source>
</evidence>
<dbReference type="PANTHER" id="PTHR40392:SF1">
    <property type="entry name" value="2-PHOSPHO-L-LACTATE GUANYLYLTRANSFERASE"/>
    <property type="match status" value="1"/>
</dbReference>
<dbReference type="PANTHER" id="PTHR40392">
    <property type="entry name" value="2-PHOSPHO-L-LACTATE GUANYLYLTRANSFERASE"/>
    <property type="match status" value="1"/>
</dbReference>
<dbReference type="Pfam" id="PF01983">
    <property type="entry name" value="CofC"/>
    <property type="match status" value="1"/>
</dbReference>
<dbReference type="EMBL" id="UINC01019062">
    <property type="protein sequence ID" value="SVA80524.1"/>
    <property type="molecule type" value="Genomic_DNA"/>
</dbReference>
<accession>A0A381YU88</accession>
<keyword evidence="3" id="KW-0547">Nucleotide-binding</keyword>
<evidence type="ECO:0000256" key="2">
    <source>
        <dbReference type="ARBA" id="ARBA00022695"/>
    </source>
</evidence>
<gene>
    <name evidence="5" type="ORF">METZ01_LOCUS133378</name>
</gene>
<dbReference type="Gene3D" id="3.90.550.10">
    <property type="entry name" value="Spore Coat Polysaccharide Biosynthesis Protein SpsA, Chain A"/>
    <property type="match status" value="1"/>
</dbReference>
<dbReference type="HAMAP" id="MF_02114">
    <property type="entry name" value="CofC"/>
    <property type="match status" value="1"/>
</dbReference>
<dbReference type="GO" id="GO:0005525">
    <property type="term" value="F:GTP binding"/>
    <property type="evidence" value="ECO:0007669"/>
    <property type="project" value="UniProtKB-KW"/>
</dbReference>